<feature type="region of interest" description="Disordered" evidence="1">
    <location>
        <begin position="1"/>
        <end position="83"/>
    </location>
</feature>
<sequence>MELKKTAESLYSAKTDNHTVHQNSPEPRDSRDVKVFSLEGKQTRQEKTTSSKGNTRTESRKFADEEKRVGDEIAEVGSKEEEQESQEFCLAENAFAGMSLIDIAAAGSAEAVVEVAPIAVSSIDTQWIENIILSTVESMVISEINGEQLVELVLDASSSVPEAFVGANLTLVQSGQDLSVKFSSFVDATQMAEAADLVTNNPSQLSSLVSALKGHQLTLKEFSVGNLLVQLPKIEEVQTPLHMIASTIRHREEKDQRDQNQKQKQDDKEQDSYKIEEARL</sequence>
<dbReference type="Pfam" id="PF17458">
    <property type="entry name" value="DUF5421"/>
    <property type="match status" value="1"/>
</dbReference>
<feature type="compositionally biased region" description="Basic and acidic residues" evidence="1">
    <location>
        <begin position="41"/>
        <end position="71"/>
    </location>
</feature>
<organism evidence="2">
    <name type="scientific">Chlamydia pneumoniae</name>
    <name type="common">Chlamydophila pneumoniae</name>
    <dbReference type="NCBI Taxonomy" id="83558"/>
    <lineage>
        <taxon>Bacteria</taxon>
        <taxon>Pseudomonadati</taxon>
        <taxon>Chlamydiota</taxon>
        <taxon>Chlamydiia</taxon>
        <taxon>Chlamydiales</taxon>
        <taxon>Chlamydiaceae</taxon>
        <taxon>Chlamydia/Chlamydophila group</taxon>
        <taxon>Chlamydia</taxon>
    </lineage>
</organism>
<accession>A0A0F7WTC1</accession>
<reference evidence="2" key="1">
    <citation type="submission" date="2015-05" db="EMBL/GenBank/DDBJ databases">
        <authorList>
            <person name="Rattei Thomas"/>
        </authorList>
    </citation>
    <scope>NUCLEOTIDE SEQUENCE</scope>
    <source>
        <strain evidence="2">DC9</strain>
    </source>
</reference>
<dbReference type="EMBL" id="LN847053">
    <property type="protein sequence ID" value="CRI42826.1"/>
    <property type="molecule type" value="Genomic_DNA"/>
</dbReference>
<name>A0A0F7WTC1_CHLPN</name>
<feature type="compositionally biased region" description="Basic and acidic residues" evidence="1">
    <location>
        <begin position="249"/>
        <end position="280"/>
    </location>
</feature>
<proteinExistence type="predicted"/>
<evidence type="ECO:0000313" key="2">
    <source>
        <dbReference type="EMBL" id="CRI42826.1"/>
    </source>
</evidence>
<feature type="region of interest" description="Disordered" evidence="1">
    <location>
        <begin position="248"/>
        <end position="280"/>
    </location>
</feature>
<protein>
    <submittedName>
        <fullName evidence="2">Uncharacterized protein CPn_0705/CP_0041/CPj0705/CpB0732</fullName>
    </submittedName>
</protein>
<dbReference type="AlphaFoldDB" id="A0A0F7WTC1"/>
<gene>
    <name evidence="2" type="ORF">BN1224_DC9_BW_00110</name>
</gene>
<dbReference type="InterPro" id="IPR035359">
    <property type="entry name" value="DUF5421"/>
</dbReference>
<evidence type="ECO:0000256" key="1">
    <source>
        <dbReference type="SAM" id="MobiDB-lite"/>
    </source>
</evidence>